<organism evidence="2 3">
    <name type="scientific">Rattus norvegicus</name>
    <name type="common">Rat</name>
    <dbReference type="NCBI Taxonomy" id="10116"/>
    <lineage>
        <taxon>Eukaryota</taxon>
        <taxon>Metazoa</taxon>
        <taxon>Chordata</taxon>
        <taxon>Craniata</taxon>
        <taxon>Vertebrata</taxon>
        <taxon>Euteleostomi</taxon>
        <taxon>Mammalia</taxon>
        <taxon>Eutheria</taxon>
        <taxon>Euarchontoglires</taxon>
        <taxon>Glires</taxon>
        <taxon>Rodentia</taxon>
        <taxon>Myomorpha</taxon>
        <taxon>Muroidea</taxon>
        <taxon>Muridae</taxon>
        <taxon>Murinae</taxon>
        <taxon>Rattus</taxon>
    </lineage>
</organism>
<reference evidence="2 3" key="1">
    <citation type="submission" date="2005-09" db="EMBL/GenBank/DDBJ databases">
        <authorList>
            <person name="Mural R.J."/>
            <person name="Li P.W."/>
            <person name="Adams M.D."/>
            <person name="Amanatides P.G."/>
            <person name="Baden-Tillson H."/>
            <person name="Barnstead M."/>
            <person name="Chin S.H."/>
            <person name="Dew I."/>
            <person name="Evans C.A."/>
            <person name="Ferriera S."/>
            <person name="Flanigan M."/>
            <person name="Fosler C."/>
            <person name="Glodek A."/>
            <person name="Gu Z."/>
            <person name="Holt R.A."/>
            <person name="Jennings D."/>
            <person name="Kraft C.L."/>
            <person name="Lu F."/>
            <person name="Nguyen T."/>
            <person name="Nusskern D.R."/>
            <person name="Pfannkoch C.M."/>
            <person name="Sitter C."/>
            <person name="Sutton G.G."/>
            <person name="Venter J.C."/>
            <person name="Wang Z."/>
            <person name="Woodage T."/>
            <person name="Zheng X.H."/>
            <person name="Zhong F."/>
        </authorList>
    </citation>
    <scope>NUCLEOTIDE SEQUENCE [LARGE SCALE GENOMIC DNA]</scope>
    <source>
        <strain>BN</strain>
        <strain evidence="3">Sprague-Dawley</strain>
    </source>
</reference>
<dbReference type="EMBL" id="CH473956">
    <property type="protein sequence ID" value="EDM17587.1"/>
    <property type="molecule type" value="Genomic_DNA"/>
</dbReference>
<dbReference type="Proteomes" id="UP000234681">
    <property type="component" value="Chromosome 1"/>
</dbReference>
<evidence type="ECO:0000313" key="2">
    <source>
        <dbReference type="EMBL" id="EDM17587.1"/>
    </source>
</evidence>
<evidence type="ECO:0000313" key="3">
    <source>
        <dbReference type="Proteomes" id="UP000234681"/>
    </source>
</evidence>
<sequence length="163" mass="17794">MTSCAAATVWARAACSARRAASAAPAQAARNFWRSPARVIPRGRRPVSPALPARPPLPRQHRASPDPTTLAPRSQAPNGCPKPSLWALRKVVPEQCWSLSECTRTFEPWAPSPTSSTGITAEGWTGTVTSWDCIRQAETGFSSERKDREGKAQDEIYHSIELM</sequence>
<feature type="region of interest" description="Disordered" evidence="1">
    <location>
        <begin position="41"/>
        <end position="82"/>
    </location>
</feature>
<dbReference type="AlphaFoldDB" id="A6I8U3"/>
<evidence type="ECO:0000256" key="1">
    <source>
        <dbReference type="SAM" id="MobiDB-lite"/>
    </source>
</evidence>
<protein>
    <submittedName>
        <fullName evidence="2">RCG40256</fullName>
    </submittedName>
</protein>
<proteinExistence type="predicted"/>
<accession>A6I8U3</accession>
<gene>
    <name evidence="2" type="ORF">rCG_40256</name>
</gene>
<name>A6I8U3_RAT</name>